<name>A0A0E0LER8_ORYPU</name>
<accession>A0A0E0LER8</accession>
<proteinExistence type="predicted"/>
<protein>
    <submittedName>
        <fullName evidence="1">Uncharacterized protein</fullName>
    </submittedName>
</protein>
<evidence type="ECO:0000313" key="1">
    <source>
        <dbReference type="EnsemblPlants" id="OPUNC06G22650.1"/>
    </source>
</evidence>
<dbReference type="HOGENOM" id="CLU_1996334_0_0_1"/>
<reference evidence="1" key="2">
    <citation type="submission" date="2018-05" db="EMBL/GenBank/DDBJ databases">
        <title>OpunRS2 (Oryza punctata Reference Sequence Version 2).</title>
        <authorList>
            <person name="Zhang J."/>
            <person name="Kudrna D."/>
            <person name="Lee S."/>
            <person name="Talag J."/>
            <person name="Welchert J."/>
            <person name="Wing R.A."/>
        </authorList>
    </citation>
    <scope>NUCLEOTIDE SEQUENCE [LARGE SCALE GENOMIC DNA]</scope>
</reference>
<dbReference type="EnsemblPlants" id="OPUNC06G22650.1">
    <property type="protein sequence ID" value="OPUNC06G22650.1"/>
    <property type="gene ID" value="OPUNC06G22650"/>
</dbReference>
<dbReference type="Proteomes" id="UP000026962">
    <property type="component" value="Chromosome 6"/>
</dbReference>
<dbReference type="Gramene" id="OPUNC06G22650.1">
    <property type="protein sequence ID" value="OPUNC06G22650.1"/>
    <property type="gene ID" value="OPUNC06G22650"/>
</dbReference>
<organism evidence="1">
    <name type="scientific">Oryza punctata</name>
    <name type="common">Red rice</name>
    <dbReference type="NCBI Taxonomy" id="4537"/>
    <lineage>
        <taxon>Eukaryota</taxon>
        <taxon>Viridiplantae</taxon>
        <taxon>Streptophyta</taxon>
        <taxon>Embryophyta</taxon>
        <taxon>Tracheophyta</taxon>
        <taxon>Spermatophyta</taxon>
        <taxon>Magnoliopsida</taxon>
        <taxon>Liliopsida</taxon>
        <taxon>Poales</taxon>
        <taxon>Poaceae</taxon>
        <taxon>BOP clade</taxon>
        <taxon>Oryzoideae</taxon>
        <taxon>Oryzeae</taxon>
        <taxon>Oryzinae</taxon>
        <taxon>Oryza</taxon>
    </lineage>
</organism>
<keyword evidence="2" id="KW-1185">Reference proteome</keyword>
<sequence length="125" mass="14993">MDKSITLMKHDFVTLTEMAMNKSKYEEINGPWLLLVWPNHAALMIERKENSGERERDVWLDRKARRRSRWQKRVSSLRLRYHVGTPTSLRRKIFPRSEAKRQIALSRVQSYYTNIQTPNLYTTTL</sequence>
<dbReference type="AlphaFoldDB" id="A0A0E0LER8"/>
<reference evidence="1" key="1">
    <citation type="submission" date="2015-04" db="UniProtKB">
        <authorList>
            <consortium name="EnsemblPlants"/>
        </authorList>
    </citation>
    <scope>IDENTIFICATION</scope>
</reference>
<evidence type="ECO:0000313" key="2">
    <source>
        <dbReference type="Proteomes" id="UP000026962"/>
    </source>
</evidence>